<evidence type="ECO:0000256" key="7">
    <source>
        <dbReference type="ARBA" id="ARBA00022468"/>
    </source>
</evidence>
<dbReference type="GO" id="GO:0005096">
    <property type="term" value="F:GTPase activator activity"/>
    <property type="evidence" value="ECO:0007669"/>
    <property type="project" value="UniProtKB-KW"/>
</dbReference>
<dbReference type="GO" id="GO:0034976">
    <property type="term" value="P:response to endoplasmic reticulum stress"/>
    <property type="evidence" value="ECO:0007669"/>
    <property type="project" value="TreeGrafter"/>
</dbReference>
<dbReference type="SUPFAM" id="SSF81296">
    <property type="entry name" value="E set domains"/>
    <property type="match status" value="1"/>
</dbReference>
<dbReference type="EC" id="5.3.4.1" evidence="6"/>
<dbReference type="GO" id="GO:0003756">
    <property type="term" value="F:protein disulfide isomerase activity"/>
    <property type="evidence" value="ECO:0007669"/>
    <property type="project" value="UniProtKB-EC"/>
</dbReference>
<feature type="domain" description="Thioredoxin" evidence="26">
    <location>
        <begin position="314"/>
        <end position="483"/>
    </location>
</feature>
<evidence type="ECO:0000256" key="2">
    <source>
        <dbReference type="ARBA" id="ARBA00004319"/>
    </source>
</evidence>
<organism evidence="27 28">
    <name type="scientific">Myodes glareolus</name>
    <name type="common">Bank vole</name>
    <name type="synonym">Clethrionomys glareolus</name>
    <dbReference type="NCBI Taxonomy" id="447135"/>
    <lineage>
        <taxon>Eukaryota</taxon>
        <taxon>Metazoa</taxon>
        <taxon>Chordata</taxon>
        <taxon>Craniata</taxon>
        <taxon>Vertebrata</taxon>
        <taxon>Euteleostomi</taxon>
        <taxon>Mammalia</taxon>
        <taxon>Eutheria</taxon>
        <taxon>Euarchontoglires</taxon>
        <taxon>Glires</taxon>
        <taxon>Rodentia</taxon>
        <taxon>Myomorpha</taxon>
        <taxon>Muroidea</taxon>
        <taxon>Cricetidae</taxon>
        <taxon>Arvicolinae</taxon>
        <taxon>Myodes</taxon>
    </lineage>
</organism>
<evidence type="ECO:0000256" key="9">
    <source>
        <dbReference type="ARBA" id="ARBA00022665"/>
    </source>
</evidence>
<dbReference type="FunFam" id="3.40.30.10:FF:000203">
    <property type="entry name" value="Protein disulfide isomerase family A member 2"/>
    <property type="match status" value="1"/>
</dbReference>
<comment type="catalytic activity">
    <reaction evidence="1">
        <text>Catalyzes the rearrangement of -S-S- bonds in proteins.</text>
        <dbReference type="EC" id="5.3.4.1"/>
    </reaction>
</comment>
<dbReference type="GO" id="GO:0007266">
    <property type="term" value="P:Rho protein signal transduction"/>
    <property type="evidence" value="ECO:0007669"/>
    <property type="project" value="InterPro"/>
</dbReference>
<evidence type="ECO:0000256" key="6">
    <source>
        <dbReference type="ARBA" id="ARBA00012723"/>
    </source>
</evidence>
<dbReference type="SUPFAM" id="SSF52833">
    <property type="entry name" value="Thioredoxin-like"/>
    <property type="match status" value="4"/>
</dbReference>
<dbReference type="PANTHER" id="PTHR18929">
    <property type="entry name" value="PROTEIN DISULFIDE ISOMERASE"/>
    <property type="match status" value="1"/>
</dbReference>
<dbReference type="CDD" id="cd02981">
    <property type="entry name" value="PDI_b_family"/>
    <property type="match status" value="1"/>
</dbReference>
<dbReference type="Gene3D" id="2.70.50.30">
    <property type="entry name" value="Coagulation Factor XIII, subunit A, domain 1"/>
    <property type="match status" value="1"/>
</dbReference>
<evidence type="ECO:0000256" key="19">
    <source>
        <dbReference type="ARBA" id="ARBA00053735"/>
    </source>
</evidence>
<dbReference type="InterPro" id="IPR036249">
    <property type="entry name" value="Thioredoxin-like_sf"/>
</dbReference>
<dbReference type="PROSITE" id="PS00194">
    <property type="entry name" value="THIOREDOXIN_1"/>
    <property type="match status" value="1"/>
</dbReference>
<evidence type="ECO:0000256" key="8">
    <source>
        <dbReference type="ARBA" id="ARBA00022490"/>
    </source>
</evidence>
<keyword evidence="8" id="KW-0963">Cytoplasm</keyword>
<keyword evidence="17" id="KW-0413">Isomerase</keyword>
<evidence type="ECO:0000256" key="20">
    <source>
        <dbReference type="ARBA" id="ARBA00059254"/>
    </source>
</evidence>
<evidence type="ECO:0000256" key="4">
    <source>
        <dbReference type="ARBA" id="ARBA00006347"/>
    </source>
</evidence>
<dbReference type="GO" id="GO:0005094">
    <property type="term" value="F:Rho GDP-dissociation inhibitor activity"/>
    <property type="evidence" value="ECO:0007669"/>
    <property type="project" value="InterPro"/>
</dbReference>
<dbReference type="GO" id="GO:0006457">
    <property type="term" value="P:protein folding"/>
    <property type="evidence" value="ECO:0007669"/>
    <property type="project" value="TreeGrafter"/>
</dbReference>
<sequence>EIPGDPTRRGGGAALGLWRRVPARGAAGTTGFRRGADDTRVSAGCAGSAERLGARGAGAALGAGGAPGRDELTAVAPGLSRAGGGSAAGRGYHAGPGRLGAQLLELLRLALCARVLLADKEGEPVPTDEVLDEIVPEYQAPGKKSMLAIWQLDPEDVSLVKYKQALLGPLPPVVDPSLPNVQVTKLTLLSDQAPGPLIMDLTGDLAALKNQVFVLKEGIEYKVKITFKVNREIVSGLKCLHHTYRRGLRVDKAIFMVGSYGPRAQEYEFVTTVEEAPRGALARGLYVVRSLFTDDDRLDHLSWEWCHVAVAAWSPVPLSTPAFKAQHAMDGRLLPVLLLLLGVSGPWGQGQEPEGPSEVLPEESTGEEVPKEDGILVLSHNTLSQALQEHPALMVEFYAPWCGHCKALAPEYSKAAALLAAESAAVTLAKVDGPAEPELTKEFGVVGYPTLKFFQNGNRTNPEEYVGPQKAEGIAEWLRRRIGPSATHLEDEESVQALIDKWDVVAIGFFQDLQEEDVATFLALARDALDITFGLTDQSRLFQKFGLTKDTVVLFKKFDEGRADFPVDKDTGLDMGDLSRFLITHSMHLTSPKIFAAKILNHLLLFVNQTLAQHRELLTEFREAAPPFRGQVLFVMVDVAADNDHVLKYFGLKAEEAPTLRLINIETTKKYAPSSVAPITAASVAAFCQAVLHGEVKPYLMSQEIPPDWDQRPVKTLVGKNFEQVAFDETKSVFVKFYAPWCSHCKEMAPAWEALAEKYKDREDIVIAELDATANELEAFSVHGYPTLKFFPAGPDRKVIEYKSTRDLETFSKFLDSGGDLPEEPKEPAVSNPEIQANSTMGPKEEL</sequence>
<dbReference type="InterPro" id="IPR000406">
    <property type="entry name" value="Rho_GDI"/>
</dbReference>
<evidence type="ECO:0000256" key="16">
    <source>
        <dbReference type="ARBA" id="ARBA00023186"/>
    </source>
</evidence>
<keyword evidence="13" id="KW-0446">Lipid-binding</keyword>
<feature type="disulfide bond" description="Redox-active" evidence="24">
    <location>
        <begin position="742"/>
        <end position="745"/>
    </location>
</feature>
<keyword evidence="9" id="KW-0754">Steroid-binding</keyword>
<evidence type="ECO:0000256" key="13">
    <source>
        <dbReference type="ARBA" id="ARBA00023121"/>
    </source>
</evidence>
<dbReference type="InterPro" id="IPR017937">
    <property type="entry name" value="Thioredoxin_CS"/>
</dbReference>
<evidence type="ECO:0000256" key="25">
    <source>
        <dbReference type="SAM" id="MobiDB-lite"/>
    </source>
</evidence>
<dbReference type="FunFam" id="3.40.30.10:FF:000042">
    <property type="entry name" value="protein disulfide-isomerase A2"/>
    <property type="match status" value="1"/>
</dbReference>
<feature type="domain" description="Thioredoxin" evidence="26">
    <location>
        <begin position="676"/>
        <end position="820"/>
    </location>
</feature>
<comment type="similarity">
    <text evidence="5">Belongs to the Rho GDI family.</text>
</comment>
<evidence type="ECO:0000256" key="22">
    <source>
        <dbReference type="ARBA" id="ARBA00074924"/>
    </source>
</evidence>
<keyword evidence="16" id="KW-0143">Chaperone</keyword>
<keyword evidence="14 24" id="KW-1015">Disulfide bond</keyword>
<dbReference type="FunFam" id="3.40.30.10:FF:000023">
    <property type="entry name" value="Protein disulfide-isomerase"/>
    <property type="match status" value="1"/>
</dbReference>
<dbReference type="FunFam" id="2.70.50.30:FF:000001">
    <property type="entry name" value="Rho GDP-dissociation inhibitor 1"/>
    <property type="match status" value="1"/>
</dbReference>
<dbReference type="GO" id="GO:0005496">
    <property type="term" value="F:steroid binding"/>
    <property type="evidence" value="ECO:0007669"/>
    <property type="project" value="UniProtKB-KW"/>
</dbReference>
<dbReference type="GO" id="GO:0005788">
    <property type="term" value="C:endoplasmic reticulum lumen"/>
    <property type="evidence" value="ECO:0007669"/>
    <property type="project" value="UniProtKB-SubCell"/>
</dbReference>
<comment type="subcellular location">
    <subcellularLocation>
        <location evidence="3">Cytoplasm</location>
    </subcellularLocation>
    <subcellularLocation>
        <location evidence="2">Endoplasmic reticulum lumen</location>
    </subcellularLocation>
</comment>
<evidence type="ECO:0000256" key="23">
    <source>
        <dbReference type="ARBA" id="ARBA00080671"/>
    </source>
</evidence>
<evidence type="ECO:0000256" key="5">
    <source>
        <dbReference type="ARBA" id="ARBA00009758"/>
    </source>
</evidence>
<feature type="compositionally biased region" description="Low complexity" evidence="25">
    <location>
        <begin position="348"/>
        <end position="358"/>
    </location>
</feature>
<proteinExistence type="inferred from homology"/>
<comment type="function">
    <text evidence="20">Acts as an intracellular estrogen-binding protein. May be involved in modulating cellular levels and biological functions of estrogens in the pancreas. May act as a chaperone that inhibits aggregation of misfolded proteins.</text>
</comment>
<dbReference type="InterPro" id="IPR013766">
    <property type="entry name" value="Thioredoxin_domain"/>
</dbReference>
<evidence type="ECO:0000256" key="10">
    <source>
        <dbReference type="ARBA" id="ARBA00022729"/>
    </source>
</evidence>
<feature type="non-terminal residue" evidence="27">
    <location>
        <position position="1"/>
    </location>
</feature>
<protein>
    <recommendedName>
        <fullName evidence="22">Protein disulfide-isomerase A2</fullName>
        <ecNumber evidence="6">5.3.4.1</ecNumber>
    </recommendedName>
    <alternativeName>
        <fullName evidence="21">Rho GDP-dissociation inhibitor 3</fullName>
    </alternativeName>
    <alternativeName>
        <fullName evidence="23">Rho-GDI gamma</fullName>
    </alternativeName>
</protein>
<dbReference type="Gene3D" id="3.40.30.10">
    <property type="entry name" value="Glutaredoxin"/>
    <property type="match status" value="4"/>
</dbReference>
<evidence type="ECO:0000256" key="15">
    <source>
        <dbReference type="ARBA" id="ARBA00023180"/>
    </source>
</evidence>
<evidence type="ECO:0000256" key="18">
    <source>
        <dbReference type="ARBA" id="ARBA00023284"/>
    </source>
</evidence>
<keyword evidence="28" id="KW-1185">Reference proteome</keyword>
<dbReference type="NCBIfam" id="TIGR01130">
    <property type="entry name" value="ER_PDI_fam"/>
    <property type="match status" value="1"/>
</dbReference>
<evidence type="ECO:0000256" key="1">
    <source>
        <dbReference type="ARBA" id="ARBA00001182"/>
    </source>
</evidence>
<keyword evidence="18 24" id="KW-0676">Redox-active center</keyword>
<name>A0AAW0HN98_MYOGA</name>
<comment type="similarity">
    <text evidence="4">Belongs to the protein disulfide isomerase family.</text>
</comment>
<dbReference type="Pfam" id="PF13848">
    <property type="entry name" value="Thioredoxin_6"/>
    <property type="match status" value="1"/>
</dbReference>
<feature type="region of interest" description="Disordered" evidence="25">
    <location>
        <begin position="348"/>
        <end position="370"/>
    </location>
</feature>
<keyword evidence="12" id="KW-0256">Endoplasmic reticulum</keyword>
<evidence type="ECO:0000259" key="26">
    <source>
        <dbReference type="PROSITE" id="PS51352"/>
    </source>
</evidence>
<evidence type="ECO:0000313" key="27">
    <source>
        <dbReference type="EMBL" id="KAK7804043.1"/>
    </source>
</evidence>
<comment type="function">
    <text evidence="19">Inhibits GDP/GTP exchange reaction of RhoB. Interacts specifically with the GDP- and GTP-bound forms of post-translationally processed Rhob and Rhog proteins, both of which show a growth-regulated expression in mammalian cells. Stimulates the release of the GDP-bound but not the GTP-bound RhoB protein. Also inhibits the GDP/GTP exchange of RhoB but shows less ability to inhibit the dissociation of prebound GTP.</text>
</comment>
<evidence type="ECO:0000256" key="14">
    <source>
        <dbReference type="ARBA" id="ARBA00023157"/>
    </source>
</evidence>
<dbReference type="InterPro" id="IPR005792">
    <property type="entry name" value="Prot_disulphide_isomerase"/>
</dbReference>
<dbReference type="CDD" id="cd02995">
    <property type="entry name" value="PDI_a_PDI_a'_C"/>
    <property type="match status" value="1"/>
</dbReference>
<evidence type="ECO:0000256" key="12">
    <source>
        <dbReference type="ARBA" id="ARBA00022824"/>
    </source>
</evidence>
<keyword evidence="7" id="KW-0343">GTPase activation</keyword>
<evidence type="ECO:0000256" key="24">
    <source>
        <dbReference type="PIRSR" id="PIRSR605792-51"/>
    </source>
</evidence>
<dbReference type="PROSITE" id="PS51352">
    <property type="entry name" value="THIOREDOXIN_2"/>
    <property type="match status" value="2"/>
</dbReference>
<keyword evidence="10" id="KW-0732">Signal</keyword>
<dbReference type="PRINTS" id="PR00492">
    <property type="entry name" value="RHOGDI"/>
</dbReference>
<dbReference type="EMBL" id="JBBHLL010000395">
    <property type="protein sequence ID" value="KAK7804043.1"/>
    <property type="molecule type" value="Genomic_DNA"/>
</dbReference>
<keyword evidence="15" id="KW-0325">Glycoprotein</keyword>
<evidence type="ECO:0000256" key="17">
    <source>
        <dbReference type="ARBA" id="ARBA00023235"/>
    </source>
</evidence>
<dbReference type="InterPro" id="IPR014756">
    <property type="entry name" value="Ig_E-set"/>
</dbReference>
<comment type="caution">
    <text evidence="27">The sequence shown here is derived from an EMBL/GenBank/DDBJ whole genome shotgun (WGS) entry which is preliminary data.</text>
</comment>
<dbReference type="PANTHER" id="PTHR18929:SF93">
    <property type="entry name" value="PROTEIN DISULFIDE-ISOMERASE A2"/>
    <property type="match status" value="1"/>
</dbReference>
<feature type="region of interest" description="Disordered" evidence="25">
    <location>
        <begin position="814"/>
        <end position="847"/>
    </location>
</feature>
<dbReference type="CDD" id="cd02982">
    <property type="entry name" value="PDI_b'_family"/>
    <property type="match status" value="1"/>
</dbReference>
<gene>
    <name evidence="27" type="ORF">U0070_015769</name>
</gene>
<evidence type="ECO:0000313" key="28">
    <source>
        <dbReference type="Proteomes" id="UP001488838"/>
    </source>
</evidence>
<dbReference type="InterPro" id="IPR024792">
    <property type="entry name" value="RhoGDI_dom_sf"/>
</dbReference>
<evidence type="ECO:0000256" key="21">
    <source>
        <dbReference type="ARBA" id="ARBA00073845"/>
    </source>
</evidence>
<keyword evidence="11" id="KW-0677">Repeat</keyword>
<dbReference type="Proteomes" id="UP001488838">
    <property type="component" value="Unassembled WGS sequence"/>
</dbReference>
<dbReference type="CDD" id="cd02961">
    <property type="entry name" value="PDI_a_family"/>
    <property type="match status" value="1"/>
</dbReference>
<accession>A0AAW0HN98</accession>
<feature type="disulfide bond" description="Redox-active" evidence="24">
    <location>
        <begin position="402"/>
        <end position="405"/>
    </location>
</feature>
<reference evidence="27 28" key="1">
    <citation type="journal article" date="2023" name="bioRxiv">
        <title>Conserved and derived expression patterns and positive selection on dental genes reveal complex evolutionary context of ever-growing rodent molars.</title>
        <authorList>
            <person name="Calamari Z.T."/>
            <person name="Song A."/>
            <person name="Cohen E."/>
            <person name="Akter M."/>
            <person name="Roy R.D."/>
            <person name="Hallikas O."/>
            <person name="Christensen M.M."/>
            <person name="Li P."/>
            <person name="Marangoni P."/>
            <person name="Jernvall J."/>
            <person name="Klein O.D."/>
        </authorList>
    </citation>
    <scope>NUCLEOTIDE SEQUENCE [LARGE SCALE GENOMIC DNA]</scope>
    <source>
        <strain evidence="27">V071</strain>
    </source>
</reference>
<dbReference type="FunFam" id="3.40.30.10:FF:000027">
    <property type="entry name" value="protein disulfide-isomerase A2"/>
    <property type="match status" value="1"/>
</dbReference>
<dbReference type="Pfam" id="PF00085">
    <property type="entry name" value="Thioredoxin"/>
    <property type="match status" value="2"/>
</dbReference>
<dbReference type="AlphaFoldDB" id="A0AAW0HN98"/>
<evidence type="ECO:0000256" key="3">
    <source>
        <dbReference type="ARBA" id="ARBA00004496"/>
    </source>
</evidence>
<evidence type="ECO:0000256" key="11">
    <source>
        <dbReference type="ARBA" id="ARBA00022737"/>
    </source>
</evidence>
<dbReference type="Pfam" id="PF02115">
    <property type="entry name" value="Rho_GDI"/>
    <property type="match status" value="1"/>
</dbReference>